<evidence type="ECO:0000256" key="2">
    <source>
        <dbReference type="ARBA" id="ARBA00024867"/>
    </source>
</evidence>
<dbReference type="PROSITE" id="PS50110">
    <property type="entry name" value="RESPONSE_REGULATORY"/>
    <property type="match status" value="1"/>
</dbReference>
<dbReference type="InterPro" id="IPR008327">
    <property type="entry name" value="Sig_transdc_resp-reg_antiterm"/>
</dbReference>
<dbReference type="Gene3D" id="3.40.50.2300">
    <property type="match status" value="1"/>
</dbReference>
<dbReference type="Gene3D" id="1.10.10.10">
    <property type="entry name" value="Winged helix-like DNA-binding domain superfamily/Winged helix DNA-binding domain"/>
    <property type="match status" value="1"/>
</dbReference>
<dbReference type="Pfam" id="PF00072">
    <property type="entry name" value="Response_reg"/>
    <property type="match status" value="1"/>
</dbReference>
<evidence type="ECO:0000313" key="6">
    <source>
        <dbReference type="EMBL" id="SDY20573.1"/>
    </source>
</evidence>
<dbReference type="Proteomes" id="UP000199652">
    <property type="component" value="Unassembled WGS sequence"/>
</dbReference>
<feature type="domain" description="ANTAR" evidence="5">
    <location>
        <begin position="128"/>
        <end position="189"/>
    </location>
</feature>
<keyword evidence="3" id="KW-0597">Phosphoprotein</keyword>
<dbReference type="PIRSF" id="PIRSF036382">
    <property type="entry name" value="RR_antiterm"/>
    <property type="match status" value="1"/>
</dbReference>
<organism evidence="6 7">
    <name type="scientific">Eubacterium barkeri</name>
    <name type="common">Clostridium barkeri</name>
    <dbReference type="NCBI Taxonomy" id="1528"/>
    <lineage>
        <taxon>Bacteria</taxon>
        <taxon>Bacillati</taxon>
        <taxon>Bacillota</taxon>
        <taxon>Clostridia</taxon>
        <taxon>Eubacteriales</taxon>
        <taxon>Eubacteriaceae</taxon>
        <taxon>Eubacterium</taxon>
    </lineage>
</organism>
<dbReference type="InterPro" id="IPR011006">
    <property type="entry name" value="CheY-like_superfamily"/>
</dbReference>
<dbReference type="GO" id="GO:0000160">
    <property type="term" value="P:phosphorelay signal transduction system"/>
    <property type="evidence" value="ECO:0007669"/>
    <property type="project" value="InterPro"/>
</dbReference>
<dbReference type="PANTHER" id="PTHR43367:SF1">
    <property type="entry name" value="TWO-COMPONENT RESPONSE REGULATOR-LIKE APRR6-RELATED"/>
    <property type="match status" value="1"/>
</dbReference>
<dbReference type="InterPro" id="IPR005561">
    <property type="entry name" value="ANTAR"/>
</dbReference>
<protein>
    <recommendedName>
        <fullName evidence="1">Stage 0 sporulation protein A homolog</fullName>
    </recommendedName>
</protein>
<dbReference type="PANTHER" id="PTHR43367">
    <property type="match status" value="1"/>
</dbReference>
<evidence type="ECO:0000256" key="3">
    <source>
        <dbReference type="PROSITE-ProRule" id="PRU00169"/>
    </source>
</evidence>
<comment type="function">
    <text evidence="2">May play the central regulatory role in sporulation. It may be an element of the effector pathway responsible for the activation of sporulation genes in response to nutritional stress. Spo0A may act in concert with spo0H (a sigma factor) to control the expression of some genes that are critical to the sporulation process.</text>
</comment>
<name>A0A1H3HYK7_EUBBA</name>
<evidence type="ECO:0000256" key="1">
    <source>
        <dbReference type="ARBA" id="ARBA00018672"/>
    </source>
</evidence>
<proteinExistence type="predicted"/>
<evidence type="ECO:0000259" key="4">
    <source>
        <dbReference type="PROSITE" id="PS50110"/>
    </source>
</evidence>
<keyword evidence="7" id="KW-1185">Reference proteome</keyword>
<evidence type="ECO:0000313" key="7">
    <source>
        <dbReference type="Proteomes" id="UP000199652"/>
    </source>
</evidence>
<dbReference type="Pfam" id="PF03861">
    <property type="entry name" value="ANTAR"/>
    <property type="match status" value="1"/>
</dbReference>
<reference evidence="7" key="1">
    <citation type="submission" date="2016-10" db="EMBL/GenBank/DDBJ databases">
        <authorList>
            <person name="Varghese N."/>
            <person name="Submissions S."/>
        </authorList>
    </citation>
    <scope>NUCLEOTIDE SEQUENCE [LARGE SCALE GENOMIC DNA]</scope>
    <source>
        <strain evidence="7">VPI 5359</strain>
    </source>
</reference>
<sequence>MDDGRATVIIVDDEPITRMDLREILEGKGYIVIEEANDGFDAILLCRKHHPDLVFMDVKMPLLDGMSASQIIMEEKLAGTIILLTAYTDQKYVEGAKKNGVGGYMVKPIVEGAIIPTIELAMARSNEVQQLRRDMEKVSERLKSRIVIEQAKGRLMQRGKIQEDDAYGYLRRVSQEKNVPIRRVAEYVLMQTGG</sequence>
<dbReference type="SMART" id="SM00448">
    <property type="entry name" value="REC"/>
    <property type="match status" value="1"/>
</dbReference>
<dbReference type="SMART" id="SM01012">
    <property type="entry name" value="ANTAR"/>
    <property type="match status" value="1"/>
</dbReference>
<dbReference type="EMBL" id="FNOU01000020">
    <property type="protein sequence ID" value="SDY20573.1"/>
    <property type="molecule type" value="Genomic_DNA"/>
</dbReference>
<dbReference type="SUPFAM" id="SSF52172">
    <property type="entry name" value="CheY-like"/>
    <property type="match status" value="1"/>
</dbReference>
<feature type="domain" description="Response regulatory" evidence="4">
    <location>
        <begin position="7"/>
        <end position="122"/>
    </location>
</feature>
<dbReference type="InterPro" id="IPR036388">
    <property type="entry name" value="WH-like_DNA-bd_sf"/>
</dbReference>
<dbReference type="AlphaFoldDB" id="A0A1H3HYK7"/>
<evidence type="ECO:0000259" key="5">
    <source>
        <dbReference type="PROSITE" id="PS50921"/>
    </source>
</evidence>
<dbReference type="RefSeq" id="WP_090246370.1">
    <property type="nucleotide sequence ID" value="NZ_FNOU01000020.1"/>
</dbReference>
<dbReference type="OrthoDB" id="9790669at2"/>
<accession>A0A1H3HYK7</accession>
<dbReference type="STRING" id="1528.SAMN04488579_12011"/>
<dbReference type="PROSITE" id="PS50921">
    <property type="entry name" value="ANTAR"/>
    <property type="match status" value="1"/>
</dbReference>
<dbReference type="InterPro" id="IPR001789">
    <property type="entry name" value="Sig_transdc_resp-reg_receiver"/>
</dbReference>
<gene>
    <name evidence="6" type="ORF">SAMN04488579_12011</name>
</gene>
<dbReference type="GO" id="GO:0003723">
    <property type="term" value="F:RNA binding"/>
    <property type="evidence" value="ECO:0007669"/>
    <property type="project" value="InterPro"/>
</dbReference>
<feature type="modified residue" description="4-aspartylphosphate" evidence="3">
    <location>
        <position position="57"/>
    </location>
</feature>